<evidence type="ECO:0000256" key="7">
    <source>
        <dbReference type="RuleBase" id="RU364145"/>
    </source>
</evidence>
<evidence type="ECO:0000256" key="4">
    <source>
        <dbReference type="ARBA" id="ARBA00023159"/>
    </source>
</evidence>
<comment type="function">
    <text evidence="7">Component of the Mediator complex, a coactivator involved in the regulated transcription of nearly all RNA polymerase II-dependent genes. Mediator functions as a bridge to convey information from gene-specific regulatory proteins to the basal RNA polymerase II transcription machinery. Mediator is recruited to promoters by direct interactions with regulatory proteins and serves as a scaffold for the assembly of a functional preinitiation complex with RNA polymerase II and the general transcription factors.</text>
</comment>
<name>A0ABR2UN91_9PEZI</name>
<feature type="region of interest" description="Disordered" evidence="9">
    <location>
        <begin position="34"/>
        <end position="79"/>
    </location>
</feature>
<keyword evidence="6 7" id="KW-0539">Nucleus</keyword>
<proteinExistence type="inferred from homology"/>
<protein>
    <recommendedName>
        <fullName evidence="7">Mediator of RNA polymerase II transcription subunit 9</fullName>
    </recommendedName>
    <alternativeName>
        <fullName evidence="7">Mediator complex subunit 9</fullName>
    </alternativeName>
</protein>
<reference evidence="10 11" key="1">
    <citation type="journal article" date="2024" name="J. Plant Pathol.">
        <title>Sequence and assembly of the genome of Seiridium unicorne, isolate CBS 538.82, causal agent of cypress canker disease.</title>
        <authorList>
            <person name="Scali E."/>
            <person name="Rocca G.D."/>
            <person name="Danti R."/>
            <person name="Garbelotto M."/>
            <person name="Barberini S."/>
            <person name="Baroncelli R."/>
            <person name="Emiliani G."/>
        </authorList>
    </citation>
    <scope>NUCLEOTIDE SEQUENCE [LARGE SCALE GENOMIC DNA]</scope>
    <source>
        <strain evidence="10 11">BM-138-508</strain>
    </source>
</reference>
<evidence type="ECO:0000256" key="5">
    <source>
        <dbReference type="ARBA" id="ARBA00023163"/>
    </source>
</evidence>
<keyword evidence="8" id="KW-0175">Coiled coil</keyword>
<gene>
    <name evidence="7" type="primary">MED9</name>
    <name evidence="10" type="ORF">SUNI508_09877</name>
</gene>
<keyword evidence="4 7" id="KW-0010">Activator</keyword>
<accession>A0ABR2UN91</accession>
<evidence type="ECO:0000256" key="3">
    <source>
        <dbReference type="ARBA" id="ARBA00023015"/>
    </source>
</evidence>
<evidence type="ECO:0000256" key="9">
    <source>
        <dbReference type="SAM" id="MobiDB-lite"/>
    </source>
</evidence>
<keyword evidence="5 7" id="KW-0804">Transcription</keyword>
<comment type="caution">
    <text evidence="10">The sequence shown here is derived from an EMBL/GenBank/DDBJ whole genome shotgun (WGS) entry which is preliminary data.</text>
</comment>
<dbReference type="Proteomes" id="UP001408356">
    <property type="component" value="Unassembled WGS sequence"/>
</dbReference>
<dbReference type="InterPro" id="IPR011425">
    <property type="entry name" value="Med9"/>
</dbReference>
<organism evidence="10 11">
    <name type="scientific">Seiridium unicorne</name>
    <dbReference type="NCBI Taxonomy" id="138068"/>
    <lineage>
        <taxon>Eukaryota</taxon>
        <taxon>Fungi</taxon>
        <taxon>Dikarya</taxon>
        <taxon>Ascomycota</taxon>
        <taxon>Pezizomycotina</taxon>
        <taxon>Sordariomycetes</taxon>
        <taxon>Xylariomycetidae</taxon>
        <taxon>Amphisphaeriales</taxon>
        <taxon>Sporocadaceae</taxon>
        <taxon>Seiridium</taxon>
    </lineage>
</organism>
<evidence type="ECO:0000313" key="10">
    <source>
        <dbReference type="EMBL" id="KAK9416104.1"/>
    </source>
</evidence>
<evidence type="ECO:0000313" key="11">
    <source>
        <dbReference type="Proteomes" id="UP001408356"/>
    </source>
</evidence>
<comment type="subunit">
    <text evidence="7">Component of the Mediator complex.</text>
</comment>
<dbReference type="EMBL" id="JARVKF010000409">
    <property type="protein sequence ID" value="KAK9416104.1"/>
    <property type="molecule type" value="Genomic_DNA"/>
</dbReference>
<evidence type="ECO:0000256" key="2">
    <source>
        <dbReference type="ARBA" id="ARBA00008089"/>
    </source>
</evidence>
<evidence type="ECO:0000256" key="8">
    <source>
        <dbReference type="SAM" id="Coils"/>
    </source>
</evidence>
<feature type="compositionally biased region" description="Low complexity" evidence="9">
    <location>
        <begin position="43"/>
        <end position="71"/>
    </location>
</feature>
<keyword evidence="11" id="KW-1185">Reference proteome</keyword>
<keyword evidence="3 7" id="KW-0805">Transcription regulation</keyword>
<comment type="subcellular location">
    <subcellularLocation>
        <location evidence="1 7">Nucleus</location>
    </subcellularLocation>
</comment>
<evidence type="ECO:0000256" key="6">
    <source>
        <dbReference type="ARBA" id="ARBA00023242"/>
    </source>
</evidence>
<comment type="similarity">
    <text evidence="2 7">Belongs to the Mediator complex subunit 9 family.</text>
</comment>
<feature type="coiled-coil region" evidence="8">
    <location>
        <begin position="99"/>
        <end position="133"/>
    </location>
</feature>
<dbReference type="Pfam" id="PF07544">
    <property type="entry name" value="Med9"/>
    <property type="match status" value="1"/>
</dbReference>
<evidence type="ECO:0000256" key="1">
    <source>
        <dbReference type="ARBA" id="ARBA00004123"/>
    </source>
</evidence>
<sequence>MADQSQPNLDLPVNLSPDQLDITTELSALLSRLRTPVNLPGVSTSTTGQTPAAPTPSQQPSGSQSQSQSTGDISLRDFPASTDHLRLKLQGAKTAVLALPDMDKSIVEQEAEIRQLEDKIRRQREQIAALREKGIKFATTDKMQE</sequence>